<feature type="transmembrane region" description="Helical" evidence="4">
    <location>
        <begin position="177"/>
        <end position="196"/>
    </location>
</feature>
<comment type="similarity">
    <text evidence="4">Belongs to the copper transporter (Ctr) (TC 1.A.56) family. SLC31A subfamily.</text>
</comment>
<gene>
    <name evidence="5" type="ORF">OXX778_LOCUS18621</name>
</gene>
<feature type="transmembrane region" description="Helical" evidence="4">
    <location>
        <begin position="73"/>
        <end position="93"/>
    </location>
</feature>
<evidence type="ECO:0000256" key="4">
    <source>
        <dbReference type="RuleBase" id="RU367022"/>
    </source>
</evidence>
<dbReference type="GO" id="GO:0005375">
    <property type="term" value="F:copper ion transmembrane transporter activity"/>
    <property type="evidence" value="ECO:0007669"/>
    <property type="project" value="UniProtKB-UniRule"/>
</dbReference>
<sequence length="211" mass="23899">MSHDILQTTTQIMNKLVDTTTKCTKHLNKDLVDHSAHALNSNDHSLHDGMVMTFHGGYDEVILFDFWKTTDSLSIFIVSCIILFVMAALYEGLKLLRENLARAEMAKRRSQNSSNKPISENQNLIQNNQEAIVIDQNEAELKSYSARLLSKAHIVQSLLHMLQITVSYLLMLVFMTYNSWLCLSVVLGAGLGYFLFGLKRIVAVDVNEHCH</sequence>
<name>A0A814K239_9BILA</name>
<reference evidence="5" key="1">
    <citation type="submission" date="2021-02" db="EMBL/GenBank/DDBJ databases">
        <authorList>
            <person name="Nowell W R."/>
        </authorList>
    </citation>
    <scope>NUCLEOTIDE SEQUENCE</scope>
    <source>
        <strain evidence="5">Ploen Becks lab</strain>
    </source>
</reference>
<protein>
    <recommendedName>
        <fullName evidence="4">Copper transport protein</fullName>
    </recommendedName>
</protein>
<keyword evidence="4" id="KW-0186">Copper</keyword>
<dbReference type="AlphaFoldDB" id="A0A814K239"/>
<dbReference type="Pfam" id="PF04145">
    <property type="entry name" value="Ctr"/>
    <property type="match status" value="1"/>
</dbReference>
<keyword evidence="6" id="KW-1185">Reference proteome</keyword>
<evidence type="ECO:0000256" key="1">
    <source>
        <dbReference type="ARBA" id="ARBA00022692"/>
    </source>
</evidence>
<keyword evidence="3 4" id="KW-0472">Membrane</keyword>
<keyword evidence="1 4" id="KW-0812">Transmembrane</keyword>
<comment type="subcellular location">
    <subcellularLocation>
        <location evidence="4">Membrane</location>
        <topology evidence="4">Multi-pass membrane protein</topology>
    </subcellularLocation>
</comment>
<proteinExistence type="inferred from homology"/>
<dbReference type="EMBL" id="CAJNOC010005244">
    <property type="protein sequence ID" value="CAF1046706.1"/>
    <property type="molecule type" value="Genomic_DNA"/>
</dbReference>
<keyword evidence="4" id="KW-0406">Ion transport</keyword>
<comment type="caution">
    <text evidence="5">The sequence shown here is derived from an EMBL/GenBank/DDBJ whole genome shotgun (WGS) entry which is preliminary data.</text>
</comment>
<evidence type="ECO:0000256" key="3">
    <source>
        <dbReference type="ARBA" id="ARBA00023136"/>
    </source>
</evidence>
<keyword evidence="2 4" id="KW-1133">Transmembrane helix</keyword>
<keyword evidence="4" id="KW-0187">Copper transport</keyword>
<evidence type="ECO:0000256" key="2">
    <source>
        <dbReference type="ARBA" id="ARBA00022989"/>
    </source>
</evidence>
<dbReference type="InterPro" id="IPR007274">
    <property type="entry name" value="Cop_transporter"/>
</dbReference>
<dbReference type="PANTHER" id="PTHR12483">
    <property type="entry name" value="SOLUTE CARRIER FAMILY 31 COPPER TRANSPORTERS"/>
    <property type="match status" value="1"/>
</dbReference>
<dbReference type="Proteomes" id="UP000663879">
    <property type="component" value="Unassembled WGS sequence"/>
</dbReference>
<evidence type="ECO:0000313" key="6">
    <source>
        <dbReference type="Proteomes" id="UP000663879"/>
    </source>
</evidence>
<keyword evidence="4" id="KW-0813">Transport</keyword>
<organism evidence="5 6">
    <name type="scientific">Brachionus calyciflorus</name>
    <dbReference type="NCBI Taxonomy" id="104777"/>
    <lineage>
        <taxon>Eukaryota</taxon>
        <taxon>Metazoa</taxon>
        <taxon>Spiralia</taxon>
        <taxon>Gnathifera</taxon>
        <taxon>Rotifera</taxon>
        <taxon>Eurotatoria</taxon>
        <taxon>Monogononta</taxon>
        <taxon>Pseudotrocha</taxon>
        <taxon>Ploima</taxon>
        <taxon>Brachionidae</taxon>
        <taxon>Brachionus</taxon>
    </lineage>
</organism>
<evidence type="ECO:0000313" key="5">
    <source>
        <dbReference type="EMBL" id="CAF1046706.1"/>
    </source>
</evidence>
<feature type="transmembrane region" description="Helical" evidence="4">
    <location>
        <begin position="152"/>
        <end position="171"/>
    </location>
</feature>
<dbReference type="GO" id="GO:0016020">
    <property type="term" value="C:membrane"/>
    <property type="evidence" value="ECO:0007669"/>
    <property type="project" value="UniProtKB-SubCell"/>
</dbReference>
<dbReference type="OrthoDB" id="161814at2759"/>
<dbReference type="PANTHER" id="PTHR12483:SF115">
    <property type="entry name" value="COPPER TRANSPORT PROTEIN"/>
    <property type="match status" value="1"/>
</dbReference>
<accession>A0A814K239</accession>